<keyword evidence="2" id="KW-1185">Reference proteome</keyword>
<comment type="caution">
    <text evidence="1">The sequence shown here is derived from an EMBL/GenBank/DDBJ whole genome shotgun (WGS) entry which is preliminary data.</text>
</comment>
<gene>
    <name evidence="1" type="ORF">CDAR_496881</name>
</gene>
<dbReference type="Proteomes" id="UP001054837">
    <property type="component" value="Unassembled WGS sequence"/>
</dbReference>
<protein>
    <submittedName>
        <fullName evidence="1">Uncharacterized protein</fullName>
    </submittedName>
</protein>
<evidence type="ECO:0000313" key="1">
    <source>
        <dbReference type="EMBL" id="GIY52916.1"/>
    </source>
</evidence>
<organism evidence="1 2">
    <name type="scientific">Caerostris darwini</name>
    <dbReference type="NCBI Taxonomy" id="1538125"/>
    <lineage>
        <taxon>Eukaryota</taxon>
        <taxon>Metazoa</taxon>
        <taxon>Ecdysozoa</taxon>
        <taxon>Arthropoda</taxon>
        <taxon>Chelicerata</taxon>
        <taxon>Arachnida</taxon>
        <taxon>Araneae</taxon>
        <taxon>Araneomorphae</taxon>
        <taxon>Entelegynae</taxon>
        <taxon>Araneoidea</taxon>
        <taxon>Araneidae</taxon>
        <taxon>Caerostris</taxon>
    </lineage>
</organism>
<proteinExistence type="predicted"/>
<evidence type="ECO:0000313" key="2">
    <source>
        <dbReference type="Proteomes" id="UP001054837"/>
    </source>
</evidence>
<reference evidence="1 2" key="1">
    <citation type="submission" date="2021-06" db="EMBL/GenBank/DDBJ databases">
        <title>Caerostris darwini draft genome.</title>
        <authorList>
            <person name="Kono N."/>
            <person name="Arakawa K."/>
        </authorList>
    </citation>
    <scope>NUCLEOTIDE SEQUENCE [LARGE SCALE GENOMIC DNA]</scope>
</reference>
<name>A0AAV4U591_9ARAC</name>
<accession>A0AAV4U591</accession>
<dbReference type="AlphaFoldDB" id="A0AAV4U591"/>
<dbReference type="EMBL" id="BPLQ01010723">
    <property type="protein sequence ID" value="GIY52916.1"/>
    <property type="molecule type" value="Genomic_DNA"/>
</dbReference>
<sequence>MTTFSQDDFPSSPVALASPQLPESCQFLHQVSRPESSIKISQRLIPWKSTSRQGSDLTRSFPKNHPVPLRTKQISHHCSRATRRTIMSRTMELATVFVQVTVRTSGPARAIAFHPFLFKSLIDFCGLLCALKRNFQVITLTKHCGWLLDFFGWSHKRVVLCG</sequence>